<proteinExistence type="predicted"/>
<evidence type="ECO:0000313" key="3">
    <source>
        <dbReference type="EMBL" id="WAR23254.1"/>
    </source>
</evidence>
<feature type="chain" id="PRO_5046487168" evidence="2">
    <location>
        <begin position="23"/>
        <end position="273"/>
    </location>
</feature>
<name>A0ABY7FQW9_MYAAR</name>
<organism evidence="3 4">
    <name type="scientific">Mya arenaria</name>
    <name type="common">Soft-shell clam</name>
    <dbReference type="NCBI Taxonomy" id="6604"/>
    <lineage>
        <taxon>Eukaryota</taxon>
        <taxon>Metazoa</taxon>
        <taxon>Spiralia</taxon>
        <taxon>Lophotrochozoa</taxon>
        <taxon>Mollusca</taxon>
        <taxon>Bivalvia</taxon>
        <taxon>Autobranchia</taxon>
        <taxon>Heteroconchia</taxon>
        <taxon>Euheterodonta</taxon>
        <taxon>Imparidentia</taxon>
        <taxon>Neoheterodontei</taxon>
        <taxon>Myida</taxon>
        <taxon>Myoidea</taxon>
        <taxon>Myidae</taxon>
        <taxon>Mya</taxon>
    </lineage>
</organism>
<reference evidence="3" key="1">
    <citation type="submission" date="2022-11" db="EMBL/GenBank/DDBJ databases">
        <title>Centuries of genome instability and evolution in soft-shell clam transmissible cancer (bioRxiv).</title>
        <authorList>
            <person name="Hart S.F.M."/>
            <person name="Yonemitsu M.A."/>
            <person name="Giersch R.M."/>
            <person name="Beal B.F."/>
            <person name="Arriagada G."/>
            <person name="Davis B.W."/>
            <person name="Ostrander E.A."/>
            <person name="Goff S.P."/>
            <person name="Metzger M.J."/>
        </authorList>
    </citation>
    <scope>NUCLEOTIDE SEQUENCE</scope>
    <source>
        <strain evidence="3">MELC-2E11</strain>
        <tissue evidence="3">Siphon/mantle</tissue>
    </source>
</reference>
<feature type="region of interest" description="Disordered" evidence="1">
    <location>
        <begin position="254"/>
        <end position="273"/>
    </location>
</feature>
<keyword evidence="2" id="KW-0732">Signal</keyword>
<accession>A0ABY7FQW9</accession>
<dbReference type="EMBL" id="CP111024">
    <property type="protein sequence ID" value="WAR23254.1"/>
    <property type="molecule type" value="Genomic_DNA"/>
</dbReference>
<evidence type="ECO:0000313" key="4">
    <source>
        <dbReference type="Proteomes" id="UP001164746"/>
    </source>
</evidence>
<feature type="signal peptide" evidence="2">
    <location>
        <begin position="1"/>
        <end position="22"/>
    </location>
</feature>
<evidence type="ECO:0000256" key="2">
    <source>
        <dbReference type="SAM" id="SignalP"/>
    </source>
</evidence>
<gene>
    <name evidence="3" type="ORF">MAR_036923</name>
</gene>
<protein>
    <submittedName>
        <fullName evidence="3">Uncharacterized protein</fullName>
    </submittedName>
</protein>
<sequence length="273" mass="29300">MQMCKTMSIVCLFLAMIACAFAHPMWPRHGARQMPINILPFAPSPFIPMIPLPRNQDGAWTGNTGFGTQWSDQWTTGQNGQLGLNGQNGQFGFNGQNGQFGINGQNDLFGLNGLNGQFGLNAQNDQFGQNAQNGQWIDGSSSGLNSWALDSQGNGFTNDLNTGTSGDPWATYKQLNAGIGGNTQSGAGLSQQVLGGQGFNNQLGTKQWPGFQQSGVSNNGFGNGVRQNSWTGSQDMNFPAVPNRQQTGSFNQRFGTGLVNNGIPNNQATWWKK</sequence>
<dbReference type="PROSITE" id="PS51257">
    <property type="entry name" value="PROKAR_LIPOPROTEIN"/>
    <property type="match status" value="1"/>
</dbReference>
<keyword evidence="4" id="KW-1185">Reference proteome</keyword>
<dbReference type="Proteomes" id="UP001164746">
    <property type="component" value="Chromosome 13"/>
</dbReference>
<evidence type="ECO:0000256" key="1">
    <source>
        <dbReference type="SAM" id="MobiDB-lite"/>
    </source>
</evidence>